<dbReference type="PROSITE" id="PS50801">
    <property type="entry name" value="STAS"/>
    <property type="match status" value="1"/>
</dbReference>
<dbReference type="InterPro" id="IPR036513">
    <property type="entry name" value="STAS_dom_sf"/>
</dbReference>
<keyword evidence="4" id="KW-1185">Reference proteome</keyword>
<sequence>MMRLVNNQMPLPYFKIDKKYHIIDYSPEAMEAFSFQSSILDFVEEGSKSKVEKWVTHTEPKHAIELNVVMKDGGISLADAYVNWMNDLHAEVILMEKQKQNEGVQSMLQRLQERLNETDFALLEEKEKVEETLRENYQLSAPCIRLTNQTSFVPLFGNLNEQKMSFVKNQILHSAHSKESERMLFDFTAVGEITSEGFTQLQDVFTSIEYMGKSIIVIGVKPPHARQIHQFKMHTTTTFLHSLEQAIHQYCT</sequence>
<comment type="caution">
    <text evidence="3">The sequence shown here is derived from an EMBL/GenBank/DDBJ whole genome shotgun (WGS) entry which is preliminary data.</text>
</comment>
<keyword evidence="1" id="KW-0175">Coiled coil</keyword>
<reference evidence="3 4" key="1">
    <citation type="submission" date="2024-09" db="EMBL/GenBank/DDBJ databases">
        <authorList>
            <person name="Sun Q."/>
            <person name="Mori K."/>
        </authorList>
    </citation>
    <scope>NUCLEOTIDE SEQUENCE [LARGE SCALE GENOMIC DNA]</scope>
    <source>
        <strain evidence="3 4">NCAIM B.02529</strain>
    </source>
</reference>
<organism evidence="3 4">
    <name type="scientific">Pontibacillus salicampi</name>
    <dbReference type="NCBI Taxonomy" id="1449801"/>
    <lineage>
        <taxon>Bacteria</taxon>
        <taxon>Bacillati</taxon>
        <taxon>Bacillota</taxon>
        <taxon>Bacilli</taxon>
        <taxon>Bacillales</taxon>
        <taxon>Bacillaceae</taxon>
        <taxon>Pontibacillus</taxon>
    </lineage>
</organism>
<evidence type="ECO:0000313" key="4">
    <source>
        <dbReference type="Proteomes" id="UP001589836"/>
    </source>
</evidence>
<dbReference type="RefSeq" id="WP_377347115.1">
    <property type="nucleotide sequence ID" value="NZ_JBHLTP010000008.1"/>
</dbReference>
<feature type="coiled-coil region" evidence="1">
    <location>
        <begin position="94"/>
        <end position="128"/>
    </location>
</feature>
<name>A0ABV6LNF0_9BACI</name>
<dbReference type="Proteomes" id="UP001589836">
    <property type="component" value="Unassembled WGS sequence"/>
</dbReference>
<dbReference type="SUPFAM" id="SSF52091">
    <property type="entry name" value="SpoIIaa-like"/>
    <property type="match status" value="1"/>
</dbReference>
<feature type="domain" description="STAS" evidence="2">
    <location>
        <begin position="140"/>
        <end position="250"/>
    </location>
</feature>
<evidence type="ECO:0000259" key="2">
    <source>
        <dbReference type="PROSITE" id="PS50801"/>
    </source>
</evidence>
<protein>
    <submittedName>
        <fullName evidence="3">STAS domain-containing protein</fullName>
    </submittedName>
</protein>
<accession>A0ABV6LNF0</accession>
<dbReference type="Gene3D" id="3.30.750.24">
    <property type="entry name" value="STAS domain"/>
    <property type="match status" value="1"/>
</dbReference>
<gene>
    <name evidence="3" type="ORF">ACFFGV_09645</name>
</gene>
<evidence type="ECO:0000313" key="3">
    <source>
        <dbReference type="EMBL" id="MFC0523818.1"/>
    </source>
</evidence>
<dbReference type="InterPro" id="IPR002645">
    <property type="entry name" value="STAS_dom"/>
</dbReference>
<proteinExistence type="predicted"/>
<dbReference type="EMBL" id="JBHLTP010000008">
    <property type="protein sequence ID" value="MFC0523818.1"/>
    <property type="molecule type" value="Genomic_DNA"/>
</dbReference>
<evidence type="ECO:0000256" key="1">
    <source>
        <dbReference type="SAM" id="Coils"/>
    </source>
</evidence>